<dbReference type="PROSITE" id="PS00478">
    <property type="entry name" value="LIM_DOMAIN_1"/>
    <property type="match status" value="1"/>
</dbReference>
<dbReference type="InterPro" id="IPR001781">
    <property type="entry name" value="Znf_LIM"/>
</dbReference>
<proteinExistence type="predicted"/>
<evidence type="ECO:0000256" key="1">
    <source>
        <dbReference type="ARBA" id="ARBA00022723"/>
    </source>
</evidence>
<keyword evidence="1 5" id="KW-0479">Metal-binding</keyword>
<dbReference type="AlphaFoldDB" id="A0AAE0XMA9"/>
<keyword evidence="10" id="KW-1185">Reference proteome</keyword>
<dbReference type="InterPro" id="IPR047120">
    <property type="entry name" value="Pk/Esn/Tes"/>
</dbReference>
<feature type="domain" description="PET" evidence="8">
    <location>
        <begin position="215"/>
        <end position="326"/>
    </location>
</feature>
<accession>A0AAE0XMA9</accession>
<reference evidence="9" key="1">
    <citation type="journal article" date="2023" name="G3 (Bethesda)">
        <title>A reference genome for the long-term kleptoplast-retaining sea slug Elysia crispata morphotype clarki.</title>
        <authorList>
            <person name="Eastman K.E."/>
            <person name="Pendleton A.L."/>
            <person name="Shaikh M.A."/>
            <person name="Suttiyut T."/>
            <person name="Ogas R."/>
            <person name="Tomko P."/>
            <person name="Gavelis G."/>
            <person name="Widhalm J.R."/>
            <person name="Wisecaver J.H."/>
        </authorList>
    </citation>
    <scope>NUCLEOTIDE SEQUENCE</scope>
    <source>
        <strain evidence="9">ECLA1</strain>
    </source>
</reference>
<dbReference type="PROSITE" id="PS51303">
    <property type="entry name" value="PET"/>
    <property type="match status" value="1"/>
</dbReference>
<keyword evidence="4 5" id="KW-0440">LIM domain</keyword>
<keyword evidence="2" id="KW-0677">Repeat</keyword>
<dbReference type="GO" id="GO:0008270">
    <property type="term" value="F:zinc ion binding"/>
    <property type="evidence" value="ECO:0007669"/>
    <property type="project" value="InterPro"/>
</dbReference>
<evidence type="ECO:0000313" key="10">
    <source>
        <dbReference type="Proteomes" id="UP001283361"/>
    </source>
</evidence>
<dbReference type="Pfam" id="PF06297">
    <property type="entry name" value="PET"/>
    <property type="match status" value="1"/>
</dbReference>
<evidence type="ECO:0000256" key="4">
    <source>
        <dbReference type="ARBA" id="ARBA00023038"/>
    </source>
</evidence>
<dbReference type="Gene3D" id="2.10.110.10">
    <property type="entry name" value="Cysteine Rich Protein"/>
    <property type="match status" value="1"/>
</dbReference>
<dbReference type="PANTHER" id="PTHR24211:SF37">
    <property type="entry name" value="PROTEIN ESPINAS-LIKE PROTEIN"/>
    <property type="match status" value="1"/>
</dbReference>
<dbReference type="SUPFAM" id="SSF57716">
    <property type="entry name" value="Glucocorticoid receptor-like (DNA-binding domain)"/>
    <property type="match status" value="1"/>
</dbReference>
<gene>
    <name evidence="9" type="ORF">RRG08_061874</name>
</gene>
<dbReference type="CDD" id="cd09340">
    <property type="entry name" value="LIM1_Testin_like"/>
    <property type="match status" value="1"/>
</dbReference>
<dbReference type="PANTHER" id="PTHR24211">
    <property type="entry name" value="LIM DOMAIN-CONTAINING PROTEIN"/>
    <property type="match status" value="1"/>
</dbReference>
<dbReference type="SMART" id="SM00132">
    <property type="entry name" value="LIM"/>
    <property type="match status" value="1"/>
</dbReference>
<feature type="domain" description="LIM zinc-binding" evidence="7">
    <location>
        <begin position="323"/>
        <end position="388"/>
    </location>
</feature>
<dbReference type="EMBL" id="JAWDGP010008055">
    <property type="protein sequence ID" value="KAK3696099.1"/>
    <property type="molecule type" value="Genomic_DNA"/>
</dbReference>
<evidence type="ECO:0000256" key="3">
    <source>
        <dbReference type="ARBA" id="ARBA00022833"/>
    </source>
</evidence>
<protein>
    <submittedName>
        <fullName evidence="9">Uncharacterized protein</fullName>
    </submittedName>
</protein>
<evidence type="ECO:0000256" key="5">
    <source>
        <dbReference type="PROSITE-ProRule" id="PRU00125"/>
    </source>
</evidence>
<sequence length="417" mass="45978">MSESVIVTQTHVSFNSPSTGGDVHMVGGTPIGNTDTRSGGDVKSLVSESIHTSGSVQLNPPTQISSIKGGIPSGCVLAVEQPPTQVVMAASGTTDSHEGATSLDYSSVSPGLIQNDRNNPTQPQGNIDLEEIDVDATDIVPDIHVREVDVGQPCFSCNENCPGFAFHEWRHVCGHCKCPREVHDIYNDGFVNVRDRLGWSRSGDSAHDKGVPDTSLDKSEAQDPSKEDALALGYTWIPAGLSADKVHEYMDQLPNDQVPRAGTQGERYRDMQLIRQLPRQDLSDLFCRFLDSDMERQEFQIFRELRDQVAMGIAQVKECLIDTSCSSCKGEVDKGELVVVASKLDVDAVWHPACFTCHTCEELLVDLVYCHHAGHLYCQRHYAEHIRPRCPGCDEVSRKQTEMVASGRRSFRCLFYL</sequence>
<name>A0AAE0XMA9_9GAST</name>
<evidence type="ECO:0000259" key="8">
    <source>
        <dbReference type="PROSITE" id="PS51303"/>
    </source>
</evidence>
<evidence type="ECO:0000313" key="9">
    <source>
        <dbReference type="EMBL" id="KAK3696099.1"/>
    </source>
</evidence>
<evidence type="ECO:0000256" key="2">
    <source>
        <dbReference type="ARBA" id="ARBA00022737"/>
    </source>
</evidence>
<evidence type="ECO:0000256" key="6">
    <source>
        <dbReference type="SAM" id="MobiDB-lite"/>
    </source>
</evidence>
<dbReference type="CDD" id="cd09830">
    <property type="entry name" value="PET_LIMPETin_LIM-9"/>
    <property type="match status" value="1"/>
</dbReference>
<dbReference type="Pfam" id="PF00412">
    <property type="entry name" value="LIM"/>
    <property type="match status" value="1"/>
</dbReference>
<organism evidence="9 10">
    <name type="scientific">Elysia crispata</name>
    <name type="common">lettuce slug</name>
    <dbReference type="NCBI Taxonomy" id="231223"/>
    <lineage>
        <taxon>Eukaryota</taxon>
        <taxon>Metazoa</taxon>
        <taxon>Spiralia</taxon>
        <taxon>Lophotrochozoa</taxon>
        <taxon>Mollusca</taxon>
        <taxon>Gastropoda</taxon>
        <taxon>Heterobranchia</taxon>
        <taxon>Euthyneura</taxon>
        <taxon>Panpulmonata</taxon>
        <taxon>Sacoglossa</taxon>
        <taxon>Placobranchoidea</taxon>
        <taxon>Plakobranchidae</taxon>
        <taxon>Elysia</taxon>
    </lineage>
</organism>
<dbReference type="Proteomes" id="UP001283361">
    <property type="component" value="Unassembled WGS sequence"/>
</dbReference>
<evidence type="ECO:0000259" key="7">
    <source>
        <dbReference type="PROSITE" id="PS50023"/>
    </source>
</evidence>
<comment type="caution">
    <text evidence="9">The sequence shown here is derived from an EMBL/GenBank/DDBJ whole genome shotgun (WGS) entry which is preliminary data.</text>
</comment>
<keyword evidence="3 5" id="KW-0862">Zinc</keyword>
<dbReference type="InterPro" id="IPR010442">
    <property type="entry name" value="PET_domain"/>
</dbReference>
<feature type="region of interest" description="Disordered" evidence="6">
    <location>
        <begin position="201"/>
        <end position="224"/>
    </location>
</feature>
<dbReference type="PROSITE" id="PS50023">
    <property type="entry name" value="LIM_DOMAIN_2"/>
    <property type="match status" value="1"/>
</dbReference>